<keyword evidence="3" id="KW-1185">Reference proteome</keyword>
<feature type="region of interest" description="Disordered" evidence="1">
    <location>
        <begin position="717"/>
        <end position="744"/>
    </location>
</feature>
<feature type="compositionally biased region" description="Acidic residues" evidence="1">
    <location>
        <begin position="720"/>
        <end position="732"/>
    </location>
</feature>
<dbReference type="AlphaFoldDB" id="A0AA39XZP6"/>
<accession>A0AA39XZP6</accession>
<proteinExistence type="predicted"/>
<organism evidence="2 3">
    <name type="scientific">Cercophora newfieldiana</name>
    <dbReference type="NCBI Taxonomy" id="92897"/>
    <lineage>
        <taxon>Eukaryota</taxon>
        <taxon>Fungi</taxon>
        <taxon>Dikarya</taxon>
        <taxon>Ascomycota</taxon>
        <taxon>Pezizomycotina</taxon>
        <taxon>Sordariomycetes</taxon>
        <taxon>Sordariomycetidae</taxon>
        <taxon>Sordariales</taxon>
        <taxon>Lasiosphaeriaceae</taxon>
        <taxon>Cercophora</taxon>
    </lineage>
</organism>
<comment type="caution">
    <text evidence="2">The sequence shown here is derived from an EMBL/GenBank/DDBJ whole genome shotgun (WGS) entry which is preliminary data.</text>
</comment>
<sequence>MSLDKFRASFAEFVNENTFALQSVKFDFSIVKYEVPEEFQALGRNLSANKKKEAELGSINTTARTLGDLFEGVCAPTPNLVKAYGKRVSEIAAASKDNVSHTRSNGLFDSVVGIDGAGIWAAATSSITAIQVQLLACLLARAWDASEATSIWVELVSERKKEIAAGVESGIGLPFSTYAAAAKLDMPRAQLAEWHNSARAWLQSADRIKKTQQKQLMLILDNLDLPISKDMGTYSSVMEAWKVAMRTLEDLISGQALAVQSGAVLLAVSAWHLYPDMVVTVGKAAQVSMKDPLIPPSGTMCLGLNLETKLSSHGAQVDSRNRNRGLYWSLSLAHLRFYGRPVKRSSEVYSISSKVTFDQFSYATLGATLGIWQNTRARDDKIIRLLKMLHQTDHSVALPYWIRILCSAAYKYLGLKGQDYEIAYRLFEMGRRRWKKFFGVKKPLEDPFINLESLSFFDDCVSRIENVEDRISFLRLVASQLGRGSDCDLVVVYYVGKVHDYATNHDRRRVCIGTAFPRLPVTPVTSKRKRPDDDLTHKRWVQPDLPQLHGEKPHVAPSSEETLALVVQDHTWKHGKGFDLSWSWENKMKLLSVTFPNGAPYVPVLGTSFGGIFCKTDAKERHIGAFSYTGLRKSLRLELEDIELCLKNRWVTAEQAFRVVRDGFRPNGSPYFTLNALSAVGIVYESLPEASVSTNVFDRPLHETRWASAVLGRDTIAPYDGEEENPEDESESDSGSNMSLDDDNGLSERARVKADMAQQASNISDANTRANPTVSRGAAFACLAYLESGSCDIDVKILSDVFALCSGDSIYAASELLMDPYKTHKPHHFMHILGNVGKPGITLLTPPKDPMVREMDPAAWRTANYRVFDGAAEDSFSTTSMHLSFTEAHTPVYDGVIGWGRGDNQVSMLESVVSVFDSGSWVADVDIIAALQNPMVRRMPMQPQYAHITDKCRATAPLGKVFTSLDCWDEIIDLPSDPVIVRVSGNWVARLATLAVLVDRLRMKRRHGDPDDKNTTARLRTYITICPAKVCWGAQCGWTATLDHETDLGPQFYPHVMLY</sequence>
<evidence type="ECO:0000313" key="2">
    <source>
        <dbReference type="EMBL" id="KAK0643273.1"/>
    </source>
</evidence>
<name>A0AA39XZP6_9PEZI</name>
<gene>
    <name evidence="2" type="ORF">B0T16DRAFT_459439</name>
</gene>
<reference evidence="2" key="1">
    <citation type="submission" date="2023-06" db="EMBL/GenBank/DDBJ databases">
        <title>Genome-scale phylogeny and comparative genomics of the fungal order Sordariales.</title>
        <authorList>
            <consortium name="Lawrence Berkeley National Laboratory"/>
            <person name="Hensen N."/>
            <person name="Bonometti L."/>
            <person name="Westerberg I."/>
            <person name="Brannstrom I.O."/>
            <person name="Guillou S."/>
            <person name="Cros-Aarteil S."/>
            <person name="Calhoun S."/>
            <person name="Haridas S."/>
            <person name="Kuo A."/>
            <person name="Mondo S."/>
            <person name="Pangilinan J."/>
            <person name="Riley R."/>
            <person name="Labutti K."/>
            <person name="Andreopoulos B."/>
            <person name="Lipzen A."/>
            <person name="Chen C."/>
            <person name="Yanf M."/>
            <person name="Daum C."/>
            <person name="Ng V."/>
            <person name="Clum A."/>
            <person name="Steindorff A."/>
            <person name="Ohm R."/>
            <person name="Martin F."/>
            <person name="Silar P."/>
            <person name="Natvig D."/>
            <person name="Lalanne C."/>
            <person name="Gautier V."/>
            <person name="Ament-Velasquez S.L."/>
            <person name="Kruys A."/>
            <person name="Hutchinson M.I."/>
            <person name="Powell A.J."/>
            <person name="Barry K."/>
            <person name="Miller A.N."/>
            <person name="Grigoriev I.V."/>
            <person name="Debuchy R."/>
            <person name="Gladieux P."/>
            <person name="Thoren M.H."/>
            <person name="Johannesson H."/>
        </authorList>
    </citation>
    <scope>NUCLEOTIDE SEQUENCE</scope>
    <source>
        <strain evidence="2">SMH2532-1</strain>
    </source>
</reference>
<dbReference type="EMBL" id="JAULSV010000005">
    <property type="protein sequence ID" value="KAK0643273.1"/>
    <property type="molecule type" value="Genomic_DNA"/>
</dbReference>
<evidence type="ECO:0000313" key="3">
    <source>
        <dbReference type="Proteomes" id="UP001174936"/>
    </source>
</evidence>
<protein>
    <submittedName>
        <fullName evidence="2">Uncharacterized protein</fullName>
    </submittedName>
</protein>
<dbReference type="Proteomes" id="UP001174936">
    <property type="component" value="Unassembled WGS sequence"/>
</dbReference>
<evidence type="ECO:0000256" key="1">
    <source>
        <dbReference type="SAM" id="MobiDB-lite"/>
    </source>
</evidence>